<dbReference type="STRING" id="321146.A0A139GYM5"/>
<comment type="caution">
    <text evidence="2">The sequence shown here is derived from an EMBL/GenBank/DDBJ whole genome shotgun (WGS) entry which is preliminary data.</text>
</comment>
<organism evidence="2 3">
    <name type="scientific">Pseudocercospora eumusae</name>
    <dbReference type="NCBI Taxonomy" id="321146"/>
    <lineage>
        <taxon>Eukaryota</taxon>
        <taxon>Fungi</taxon>
        <taxon>Dikarya</taxon>
        <taxon>Ascomycota</taxon>
        <taxon>Pezizomycotina</taxon>
        <taxon>Dothideomycetes</taxon>
        <taxon>Dothideomycetidae</taxon>
        <taxon>Mycosphaerellales</taxon>
        <taxon>Mycosphaerellaceae</taxon>
        <taxon>Pseudocercospora</taxon>
    </lineage>
</organism>
<feature type="region of interest" description="Disordered" evidence="1">
    <location>
        <begin position="319"/>
        <end position="531"/>
    </location>
</feature>
<feature type="compositionally biased region" description="Basic and acidic residues" evidence="1">
    <location>
        <begin position="508"/>
        <end position="519"/>
    </location>
</feature>
<feature type="compositionally biased region" description="Gly residues" evidence="1">
    <location>
        <begin position="349"/>
        <end position="359"/>
    </location>
</feature>
<feature type="compositionally biased region" description="Pro residues" evidence="1">
    <location>
        <begin position="338"/>
        <end position="347"/>
    </location>
</feature>
<dbReference type="Proteomes" id="UP000070133">
    <property type="component" value="Unassembled WGS sequence"/>
</dbReference>
<accession>A0A139GYM5</accession>
<evidence type="ECO:0000256" key="1">
    <source>
        <dbReference type="SAM" id="MobiDB-lite"/>
    </source>
</evidence>
<protein>
    <submittedName>
        <fullName evidence="2">Uncharacterized protein</fullName>
    </submittedName>
</protein>
<name>A0A139GYM5_9PEZI</name>
<evidence type="ECO:0000313" key="2">
    <source>
        <dbReference type="EMBL" id="KXS95315.1"/>
    </source>
</evidence>
<feature type="region of interest" description="Disordered" evidence="1">
    <location>
        <begin position="118"/>
        <end position="152"/>
    </location>
</feature>
<gene>
    <name evidence="2" type="ORF">AC578_10472</name>
</gene>
<dbReference type="AlphaFoldDB" id="A0A139GYM5"/>
<evidence type="ECO:0000313" key="3">
    <source>
        <dbReference type="Proteomes" id="UP000070133"/>
    </source>
</evidence>
<reference evidence="2 3" key="1">
    <citation type="submission" date="2015-07" db="EMBL/GenBank/DDBJ databases">
        <title>Comparative genomics of the Sigatoka disease complex on banana suggests a link between parallel evolutionary changes in Pseudocercospora fijiensis and Pseudocercospora eumusae and increased virulence on the banana host.</title>
        <authorList>
            <person name="Chang T.-C."/>
            <person name="Salvucci A."/>
            <person name="Crous P.W."/>
            <person name="Stergiopoulos I."/>
        </authorList>
    </citation>
    <scope>NUCLEOTIDE SEQUENCE [LARGE SCALE GENOMIC DNA]</scope>
    <source>
        <strain evidence="2 3">CBS 114824</strain>
    </source>
</reference>
<proteinExistence type="predicted"/>
<keyword evidence="3" id="KW-1185">Reference proteome</keyword>
<feature type="compositionally biased region" description="Polar residues" evidence="1">
    <location>
        <begin position="439"/>
        <end position="455"/>
    </location>
</feature>
<sequence length="531" mass="58776">MGVQPSKTELLLPSDTLRKCDPDRCWCDRPYHRKSRYVYVERGGKQREQLIQILFSADLGDLGDGSERYHDPMDMMSSMMMGGLPSMPWKDPSLWTVRDFDRLGEVMGELYNRERGRGMNRNAPGYGPYPPWPSEQPSWDDGGGRRRRSNRPGWTEYNRLEEQFRHMYDEYMRHRTENDSVLYGSDVDRRKDQYRYNMLKTLQEMWPQMSQMMMGQGQQMYGGHQNHPMMPSPPQMMPPPQNVYPPGPQMGTPHYGMDPAGMYGQYSPPMDGGMPNMQPGFYGRAKPSRGPRRPAFDTEHNDFDYAPFPRKYYMGPGRGGFGPGWNDGGTRSSDDPLAPAPPMPTRPKPGGGGPGGAGMNFGRYPGHHDYRAPMPSTPNDIPSVPLAAAGPPRSSPLQARPPPSADPLYTAQTPYPHASSSSSSSVYRGQDYVSGGAPLSSTAGILRNPTSTGTLSMPPYASGDGYPYVSLGGPDAMQTGPDMVTGGGNLRPDIKRKVSFQPEAGLARSRDEEEARGEAEAGAPPSKRDGL</sequence>
<dbReference type="EMBL" id="LFZN01000222">
    <property type="protein sequence ID" value="KXS95315.1"/>
    <property type="molecule type" value="Genomic_DNA"/>
</dbReference>
<dbReference type="OrthoDB" id="3650610at2759"/>